<feature type="compositionally biased region" description="Polar residues" evidence="1">
    <location>
        <begin position="61"/>
        <end position="74"/>
    </location>
</feature>
<evidence type="ECO:0000256" key="1">
    <source>
        <dbReference type="SAM" id="MobiDB-lite"/>
    </source>
</evidence>
<dbReference type="EMBL" id="AZIM01000069">
    <property type="protein sequence ID" value="ETE73598.1"/>
    <property type="molecule type" value="Genomic_DNA"/>
</dbReference>
<feature type="compositionally biased region" description="Basic and acidic residues" evidence="1">
    <location>
        <begin position="47"/>
        <end position="58"/>
    </location>
</feature>
<accession>V8PHV4</accession>
<dbReference type="AlphaFoldDB" id="V8PHV4"/>
<keyword evidence="3" id="KW-1185">Reference proteome</keyword>
<feature type="non-terminal residue" evidence="2">
    <location>
        <position position="1"/>
    </location>
</feature>
<comment type="caution">
    <text evidence="2">The sequence shown here is derived from an EMBL/GenBank/DDBJ whole genome shotgun (WGS) entry which is preliminary data.</text>
</comment>
<feature type="compositionally biased region" description="Polar residues" evidence="1">
    <location>
        <begin position="138"/>
        <end position="160"/>
    </location>
</feature>
<feature type="compositionally biased region" description="Basic and acidic residues" evidence="1">
    <location>
        <begin position="113"/>
        <end position="127"/>
    </location>
</feature>
<evidence type="ECO:0000313" key="3">
    <source>
        <dbReference type="Proteomes" id="UP000018936"/>
    </source>
</evidence>
<evidence type="ECO:0000313" key="2">
    <source>
        <dbReference type="EMBL" id="ETE73598.1"/>
    </source>
</evidence>
<gene>
    <name evidence="2" type="primary">SRP40</name>
    <name evidence="2" type="ORF">L345_00564</name>
</gene>
<feature type="region of interest" description="Disordered" evidence="1">
    <location>
        <begin position="1"/>
        <end position="230"/>
    </location>
</feature>
<feature type="compositionally biased region" description="Polar residues" evidence="1">
    <location>
        <begin position="175"/>
        <end position="195"/>
    </location>
</feature>
<organism evidence="2 3">
    <name type="scientific">Ophiophagus hannah</name>
    <name type="common">King cobra</name>
    <name type="synonym">Naja hannah</name>
    <dbReference type="NCBI Taxonomy" id="8665"/>
    <lineage>
        <taxon>Eukaryota</taxon>
        <taxon>Metazoa</taxon>
        <taxon>Chordata</taxon>
        <taxon>Craniata</taxon>
        <taxon>Vertebrata</taxon>
        <taxon>Euteleostomi</taxon>
        <taxon>Lepidosauria</taxon>
        <taxon>Squamata</taxon>
        <taxon>Bifurcata</taxon>
        <taxon>Unidentata</taxon>
        <taxon>Episquamata</taxon>
        <taxon>Toxicofera</taxon>
        <taxon>Serpentes</taxon>
        <taxon>Colubroidea</taxon>
        <taxon>Elapidae</taxon>
        <taxon>Elapinae</taxon>
        <taxon>Ophiophagus</taxon>
    </lineage>
</organism>
<name>V8PHV4_OPHHA</name>
<dbReference type="OrthoDB" id="10402694at2759"/>
<feature type="non-terminal residue" evidence="2">
    <location>
        <position position="230"/>
    </location>
</feature>
<reference evidence="2 3" key="1">
    <citation type="journal article" date="2013" name="Proc. Natl. Acad. Sci. U.S.A.">
        <title>The king cobra genome reveals dynamic gene evolution and adaptation in the snake venom system.</title>
        <authorList>
            <person name="Vonk F.J."/>
            <person name="Casewell N.R."/>
            <person name="Henkel C.V."/>
            <person name="Heimberg A.M."/>
            <person name="Jansen H.J."/>
            <person name="McCleary R.J."/>
            <person name="Kerkkamp H.M."/>
            <person name="Vos R.A."/>
            <person name="Guerreiro I."/>
            <person name="Calvete J.J."/>
            <person name="Wuster W."/>
            <person name="Woods A.E."/>
            <person name="Logan J.M."/>
            <person name="Harrison R.A."/>
            <person name="Castoe T.A."/>
            <person name="de Koning A.P."/>
            <person name="Pollock D.D."/>
            <person name="Yandell M."/>
            <person name="Calderon D."/>
            <person name="Renjifo C."/>
            <person name="Currier R.B."/>
            <person name="Salgado D."/>
            <person name="Pla D."/>
            <person name="Sanz L."/>
            <person name="Hyder A.S."/>
            <person name="Ribeiro J.M."/>
            <person name="Arntzen J.W."/>
            <person name="van den Thillart G.E."/>
            <person name="Boetzer M."/>
            <person name="Pirovano W."/>
            <person name="Dirks R.P."/>
            <person name="Spaink H.P."/>
            <person name="Duboule D."/>
            <person name="McGlinn E."/>
            <person name="Kini R.M."/>
            <person name="Richardson M.K."/>
        </authorList>
    </citation>
    <scope>NUCLEOTIDE SEQUENCE</scope>
    <source>
        <tissue evidence="2">Blood</tissue>
    </source>
</reference>
<dbReference type="Proteomes" id="UP000018936">
    <property type="component" value="Unassembled WGS sequence"/>
</dbReference>
<protein>
    <submittedName>
        <fullName evidence="2">Srp40</fullName>
    </submittedName>
</protein>
<feature type="compositionally biased region" description="Basic residues" evidence="1">
    <location>
        <begin position="1"/>
        <end position="12"/>
    </location>
</feature>
<feature type="compositionally biased region" description="Low complexity" evidence="1">
    <location>
        <begin position="21"/>
        <end position="39"/>
    </location>
</feature>
<proteinExistence type="predicted"/>
<sequence>MDRLQKNRKRNKEKTSPDMQSSFSSLSSAPSSLDCSLTSDVAAARIPVEESQHSEAKSIDLMSSTDDSSDQIRNASFHADQGQEFLSRAEIQNQSEQNKKNDAESQPADTAVTEEKMEQDSSRKVDIVAEQIDPSKKQCATSSVGPGQFSQNTSNISDGSVMQPVSKGDTDSRSSDLNVNVTSTEEKGSGSSIEHQNCGRKGSLPESEVKNSSSTEVTEEAKQQMSSDSK</sequence>